<organism evidence="2">
    <name type="scientific">uncultured Caudovirales phage</name>
    <dbReference type="NCBI Taxonomy" id="2100421"/>
    <lineage>
        <taxon>Viruses</taxon>
        <taxon>Duplodnaviria</taxon>
        <taxon>Heunggongvirae</taxon>
        <taxon>Uroviricota</taxon>
        <taxon>Caudoviricetes</taxon>
        <taxon>Peduoviridae</taxon>
        <taxon>Maltschvirus</taxon>
        <taxon>Maltschvirus maltsch</taxon>
    </lineage>
</organism>
<dbReference type="Gene3D" id="2.40.50.140">
    <property type="entry name" value="Nucleic acid-binding proteins"/>
    <property type="match status" value="1"/>
</dbReference>
<name>A0A6J5PDT6_9CAUD</name>
<evidence type="ECO:0008006" key="3">
    <source>
        <dbReference type="Google" id="ProtNLM"/>
    </source>
</evidence>
<reference evidence="2" key="1">
    <citation type="submission" date="2020-04" db="EMBL/GenBank/DDBJ databases">
        <authorList>
            <person name="Chiriac C."/>
            <person name="Salcher M."/>
            <person name="Ghai R."/>
            <person name="Kavagutti S V."/>
        </authorList>
    </citation>
    <scope>NUCLEOTIDE SEQUENCE</scope>
</reference>
<dbReference type="SUPFAM" id="SSF50249">
    <property type="entry name" value="Nucleic acid-binding proteins"/>
    <property type="match status" value="1"/>
</dbReference>
<dbReference type="InterPro" id="IPR022595">
    <property type="entry name" value="Enc34_ssDNA-bd"/>
</dbReference>
<evidence type="ECO:0000313" key="1">
    <source>
        <dbReference type="EMBL" id="CAB4158717.1"/>
    </source>
</evidence>
<protein>
    <recommendedName>
        <fullName evidence="3">DUF2815 family protein</fullName>
    </recommendedName>
</protein>
<sequence>MQVMLKNIRIAFPALGAPQAFGEGEPAYGAKLIVDPKSEHVKQIKDAILEAAKDKWKDEAQDVIDALTDDKKVCYVEAEYRNKKTRQPYAGFEDKFYLSARNAGTQPTVVDRLGNEVTNKAEIERLIYSGCYVHASVDIWPQDNKWGQRINCTLRGVMFANDGENFGGGSTASASEFADFAVDAEDLL</sequence>
<dbReference type="Pfam" id="PF10991">
    <property type="entry name" value="Enc34_ssDNA-bd"/>
    <property type="match status" value="1"/>
</dbReference>
<evidence type="ECO:0000313" key="2">
    <source>
        <dbReference type="EMBL" id="CAB4167611.1"/>
    </source>
</evidence>
<dbReference type="EMBL" id="LR796814">
    <property type="protein sequence ID" value="CAB4167611.1"/>
    <property type="molecule type" value="Genomic_DNA"/>
</dbReference>
<gene>
    <name evidence="1" type="ORF">UFOVP714_27</name>
    <name evidence="2" type="ORF">UFOVP864_33</name>
</gene>
<proteinExistence type="predicted"/>
<dbReference type="EMBL" id="LR796674">
    <property type="protein sequence ID" value="CAB4158717.1"/>
    <property type="molecule type" value="Genomic_DNA"/>
</dbReference>
<dbReference type="InterPro" id="IPR012340">
    <property type="entry name" value="NA-bd_OB-fold"/>
</dbReference>
<accession>A0A6J5PDT6</accession>